<gene>
    <name evidence="1" type="ORF">DSM110277_03561</name>
</gene>
<geneLocation type="plasmid" evidence="1 2">
    <name>pDSM110277_c</name>
</geneLocation>
<evidence type="ECO:0000313" key="2">
    <source>
        <dbReference type="Proteomes" id="UP000830781"/>
    </source>
</evidence>
<keyword evidence="2" id="KW-1185">Reference proteome</keyword>
<protein>
    <recommendedName>
        <fullName evidence="3">CHAD domain-containing protein</fullName>
    </recommendedName>
</protein>
<sequence length="246" mass="28575">MRKKPGRLRRFLSLNQHRKRWGARRHAAAEHDLAELKATMIDAGDPVQTRGSAKSIDLHLQNLRTEFSGQSALLLYHAELIVLIRRDHNLAETYQKFRTLWMAEGKFLREKLNIRWLVSATDTFAAHDSDMAVRAVAMMTSAVVNTVKMYESERYLTDTLDTTMTPTHVEDVQHRLIPLFEGMSCFTVGTDDTLRNMVWRMEPFMALDPVGPIFQEIWARLQINDTAFARFKAQHKRDKTSWWDEA</sequence>
<keyword evidence="1" id="KW-0614">Plasmid</keyword>
<dbReference type="Proteomes" id="UP000830781">
    <property type="component" value="Plasmid pDSM110277_c"/>
</dbReference>
<proteinExistence type="predicted"/>
<dbReference type="EMBL" id="CP084962">
    <property type="protein sequence ID" value="UOA25107.1"/>
    <property type="molecule type" value="Genomic_DNA"/>
</dbReference>
<evidence type="ECO:0000313" key="1">
    <source>
        <dbReference type="EMBL" id="UOA25107.1"/>
    </source>
</evidence>
<name>A0AAX3AI37_9RHOB</name>
<reference evidence="2" key="1">
    <citation type="journal article" date="2022" name="Microorganisms">
        <title>Beyond the ABCs#Discovery of Three New Plasmid Types in Rhodobacterales (RepQ, RepY, RepW).</title>
        <authorList>
            <person name="Freese H.M."/>
            <person name="Ringel V."/>
            <person name="Overmann J."/>
            <person name="Petersen J."/>
        </authorList>
    </citation>
    <scope>NUCLEOTIDE SEQUENCE [LARGE SCALE GENOMIC DNA]</scope>
    <source>
        <strain evidence="2">DSM 110277</strain>
        <plasmid evidence="2">pDSM110277_c</plasmid>
    </source>
</reference>
<dbReference type="AlphaFoldDB" id="A0AAX3AI37"/>
<dbReference type="RefSeq" id="WP_184583915.1">
    <property type="nucleotide sequence ID" value="NZ_CP084962.1"/>
</dbReference>
<accession>A0AAX3AI37</accession>
<evidence type="ECO:0008006" key="3">
    <source>
        <dbReference type="Google" id="ProtNLM"/>
    </source>
</evidence>
<organism evidence="1 2">
    <name type="scientific">Sulfitobacter pontiacus</name>
    <dbReference type="NCBI Taxonomy" id="60137"/>
    <lineage>
        <taxon>Bacteria</taxon>
        <taxon>Pseudomonadati</taxon>
        <taxon>Pseudomonadota</taxon>
        <taxon>Alphaproteobacteria</taxon>
        <taxon>Rhodobacterales</taxon>
        <taxon>Roseobacteraceae</taxon>
        <taxon>Sulfitobacter</taxon>
    </lineage>
</organism>